<evidence type="ECO:0000313" key="2">
    <source>
        <dbReference type="Proteomes" id="UP001056132"/>
    </source>
</evidence>
<organism evidence="1 2">
    <name type="scientific">Cupriavidus campinensis</name>
    <dbReference type="NCBI Taxonomy" id="151783"/>
    <lineage>
        <taxon>Bacteria</taxon>
        <taxon>Pseudomonadati</taxon>
        <taxon>Pseudomonadota</taxon>
        <taxon>Betaproteobacteria</taxon>
        <taxon>Burkholderiales</taxon>
        <taxon>Burkholderiaceae</taxon>
        <taxon>Cupriavidus</taxon>
    </lineage>
</organism>
<dbReference type="InterPro" id="IPR008868">
    <property type="entry name" value="TniB"/>
</dbReference>
<gene>
    <name evidence="1" type="ORF">M5D45_16200</name>
</gene>
<dbReference type="EMBL" id="CP097330">
    <property type="protein sequence ID" value="URF04003.1"/>
    <property type="molecule type" value="Genomic_DNA"/>
</dbReference>
<dbReference type="Pfam" id="PF05621">
    <property type="entry name" value="TniB"/>
    <property type="match status" value="1"/>
</dbReference>
<dbReference type="PANTHER" id="PTHR35894">
    <property type="entry name" value="GENERAL SECRETION PATHWAY PROTEIN A-RELATED"/>
    <property type="match status" value="1"/>
</dbReference>
<accession>A0AAE9L1L3</accession>
<proteinExistence type="predicted"/>
<dbReference type="InterPro" id="IPR052026">
    <property type="entry name" value="ExeA_AAA_ATPase_DNA-bind"/>
</dbReference>
<sequence>MMKELGSGLLDLRLNNNTRKISTARERELALNGSASDREEFVFKVVVRTPQVKMIDECVTLLVDAAGRVPFPGGFCVTGEGGTGKSALLEYIKRRFPEEDSYFVSKRTVVEIKLPERPTPRGIAQMIMRALGNDLWMPSLDQLDARSTIVRALAACETRLLLIDEAHHLTLTSGPRKNEARLMGVAGDFLKILHDVTRIPMGFFALPVLDAAFDRDSQLRSRFPGRLHLYEYKLDATWRQLLVALDKALPLPETSDLAQPHTASMLHRITSGNLRELKRVLGRAVYVTTLEGGSRISNKTLQRLAKLVNMESNDESVDPCEAN</sequence>
<dbReference type="RefSeq" id="WP_187645107.1">
    <property type="nucleotide sequence ID" value="NZ_CAJPVH010000039.1"/>
</dbReference>
<dbReference type="KEGG" id="ccam:M5D45_16200"/>
<reference evidence="1" key="1">
    <citation type="journal article" date="2022" name="Microbiol. Resour. Announc.">
        <title>Genome Sequence of Cupriavidus campinensis Strain G5, a Member of a Bacterial Consortium Capable of Polyethylene Degradation.</title>
        <authorList>
            <person name="Schneider B."/>
            <person name="Pfeiffer F."/>
            <person name="Dyall-Smith M."/>
            <person name="Kunte H.J."/>
        </authorList>
    </citation>
    <scope>NUCLEOTIDE SEQUENCE</scope>
    <source>
        <strain evidence="1">G5</strain>
    </source>
</reference>
<dbReference type="AlphaFoldDB" id="A0AAE9L1L3"/>
<dbReference type="SUPFAM" id="SSF52540">
    <property type="entry name" value="P-loop containing nucleoside triphosphate hydrolases"/>
    <property type="match status" value="1"/>
</dbReference>
<dbReference type="Proteomes" id="UP001056132">
    <property type="component" value="Chromosome 1"/>
</dbReference>
<reference evidence="1" key="2">
    <citation type="submission" date="2022-05" db="EMBL/GenBank/DDBJ databases">
        <authorList>
            <person name="Kunte H.-J."/>
        </authorList>
    </citation>
    <scope>NUCLEOTIDE SEQUENCE</scope>
    <source>
        <strain evidence="1">G5</strain>
    </source>
</reference>
<dbReference type="InterPro" id="IPR027417">
    <property type="entry name" value="P-loop_NTPase"/>
</dbReference>
<protein>
    <submittedName>
        <fullName evidence="1">TniB family NTP-binding protein</fullName>
    </submittedName>
</protein>
<dbReference type="PANTHER" id="PTHR35894:SF1">
    <property type="entry name" value="PHOSPHORIBULOKINASE _ URIDINE KINASE FAMILY"/>
    <property type="match status" value="1"/>
</dbReference>
<evidence type="ECO:0000313" key="1">
    <source>
        <dbReference type="EMBL" id="URF04003.1"/>
    </source>
</evidence>
<name>A0AAE9L1L3_9BURK</name>
<dbReference type="Gene3D" id="3.40.50.300">
    <property type="entry name" value="P-loop containing nucleotide triphosphate hydrolases"/>
    <property type="match status" value="1"/>
</dbReference>